<dbReference type="PROSITE" id="PS50931">
    <property type="entry name" value="HTH_LYSR"/>
    <property type="match status" value="1"/>
</dbReference>
<dbReference type="PRINTS" id="PR00039">
    <property type="entry name" value="HTHLYSR"/>
</dbReference>
<evidence type="ECO:0000256" key="3">
    <source>
        <dbReference type="ARBA" id="ARBA00023125"/>
    </source>
</evidence>
<protein>
    <submittedName>
        <fullName evidence="6">LysR family transcriptional regulator</fullName>
    </submittedName>
</protein>
<dbReference type="GO" id="GO:0005829">
    <property type="term" value="C:cytosol"/>
    <property type="evidence" value="ECO:0007669"/>
    <property type="project" value="TreeGrafter"/>
</dbReference>
<dbReference type="Gene3D" id="1.10.10.10">
    <property type="entry name" value="Winged helix-like DNA-binding domain superfamily/Winged helix DNA-binding domain"/>
    <property type="match status" value="1"/>
</dbReference>
<dbReference type="InterPro" id="IPR005119">
    <property type="entry name" value="LysR_subst-bd"/>
</dbReference>
<organism evidence="6 7">
    <name type="scientific">Sphingomonas baiyangensis</name>
    <dbReference type="NCBI Taxonomy" id="2572576"/>
    <lineage>
        <taxon>Bacteria</taxon>
        <taxon>Pseudomonadati</taxon>
        <taxon>Pseudomonadota</taxon>
        <taxon>Alphaproteobacteria</taxon>
        <taxon>Sphingomonadales</taxon>
        <taxon>Sphingomonadaceae</taxon>
        <taxon>Sphingomonas</taxon>
    </lineage>
</organism>
<evidence type="ECO:0000313" key="7">
    <source>
        <dbReference type="Proteomes" id="UP000309138"/>
    </source>
</evidence>
<dbReference type="FunFam" id="1.10.10.10:FF:000001">
    <property type="entry name" value="LysR family transcriptional regulator"/>
    <property type="match status" value="1"/>
</dbReference>
<gene>
    <name evidence="6" type="ORF">FBR43_07725</name>
</gene>
<dbReference type="PANTHER" id="PTHR30419">
    <property type="entry name" value="HTH-TYPE TRANSCRIPTIONAL REGULATOR YBHD"/>
    <property type="match status" value="1"/>
</dbReference>
<keyword evidence="7" id="KW-1185">Reference proteome</keyword>
<keyword evidence="2" id="KW-0805">Transcription regulation</keyword>
<evidence type="ECO:0000256" key="1">
    <source>
        <dbReference type="ARBA" id="ARBA00009437"/>
    </source>
</evidence>
<comment type="caution">
    <text evidence="6">The sequence shown here is derived from an EMBL/GenBank/DDBJ whole genome shotgun (WGS) entry which is preliminary data.</text>
</comment>
<dbReference type="InterPro" id="IPR036388">
    <property type="entry name" value="WH-like_DNA-bd_sf"/>
</dbReference>
<dbReference type="InterPro" id="IPR000847">
    <property type="entry name" value="LysR_HTH_N"/>
</dbReference>
<proteinExistence type="inferred from homology"/>
<sequence length="300" mass="32343">MAIEIRQLRAFLAIAETGSIGRAAERVHLTQPAISRTLAEMERRLGHRLFERHARGMAPTAAGETLLPYARLMIFEAEQARRALDALDGLERGVVRVGAVGTIVRGLLPGVVRTLLANAPGLSCSIIEAPDEQLQAQLCAREIDLVIGSAAVDDGELATIGECRHDDRFTVFAAADHPLSDTSLAAVLACDWVMPLEAMAPRRMFLETVAATGAGVTPRIALETTSHDAMLRFVAETRLLGWLPQSLIADALAAGQVRVIAVPELHVSRRFFLLQRARGSLPPAARAFIDLLPLISGETE</sequence>
<dbReference type="InterPro" id="IPR050950">
    <property type="entry name" value="HTH-type_LysR_regulators"/>
</dbReference>
<dbReference type="OrthoDB" id="9785974at2"/>
<evidence type="ECO:0000256" key="2">
    <source>
        <dbReference type="ARBA" id="ARBA00023015"/>
    </source>
</evidence>
<keyword evidence="3" id="KW-0238">DNA-binding</keyword>
<dbReference type="Proteomes" id="UP000309138">
    <property type="component" value="Unassembled WGS sequence"/>
</dbReference>
<evidence type="ECO:0000259" key="5">
    <source>
        <dbReference type="PROSITE" id="PS50931"/>
    </source>
</evidence>
<dbReference type="GO" id="GO:0003700">
    <property type="term" value="F:DNA-binding transcription factor activity"/>
    <property type="evidence" value="ECO:0007669"/>
    <property type="project" value="InterPro"/>
</dbReference>
<feature type="domain" description="HTH lysR-type" evidence="5">
    <location>
        <begin position="3"/>
        <end position="60"/>
    </location>
</feature>
<accession>A0A4U1L245</accession>
<dbReference type="Pfam" id="PF00126">
    <property type="entry name" value="HTH_1"/>
    <property type="match status" value="1"/>
</dbReference>
<dbReference type="AlphaFoldDB" id="A0A4U1L245"/>
<dbReference type="EMBL" id="SWKR01000002">
    <property type="protein sequence ID" value="TKD50672.1"/>
    <property type="molecule type" value="Genomic_DNA"/>
</dbReference>
<dbReference type="SUPFAM" id="SSF53850">
    <property type="entry name" value="Periplasmic binding protein-like II"/>
    <property type="match status" value="1"/>
</dbReference>
<dbReference type="Pfam" id="PF03466">
    <property type="entry name" value="LysR_substrate"/>
    <property type="match status" value="1"/>
</dbReference>
<reference evidence="6 7" key="1">
    <citation type="submission" date="2019-04" db="EMBL/GenBank/DDBJ databases">
        <authorList>
            <person name="Yang Y."/>
            <person name="Wei D."/>
        </authorList>
    </citation>
    <scope>NUCLEOTIDE SEQUENCE [LARGE SCALE GENOMIC DNA]</scope>
    <source>
        <strain evidence="6 7">L-1-4w-11</strain>
    </source>
</reference>
<dbReference type="Gene3D" id="3.40.190.290">
    <property type="match status" value="1"/>
</dbReference>
<dbReference type="RefSeq" id="WP_136942616.1">
    <property type="nucleotide sequence ID" value="NZ_SWKR01000002.1"/>
</dbReference>
<dbReference type="InterPro" id="IPR036390">
    <property type="entry name" value="WH_DNA-bd_sf"/>
</dbReference>
<dbReference type="PANTHER" id="PTHR30419:SF8">
    <property type="entry name" value="NITROGEN ASSIMILATION TRANSCRIPTIONAL ACTIVATOR-RELATED"/>
    <property type="match status" value="1"/>
</dbReference>
<dbReference type="SUPFAM" id="SSF46785">
    <property type="entry name" value="Winged helix' DNA-binding domain"/>
    <property type="match status" value="1"/>
</dbReference>
<evidence type="ECO:0000313" key="6">
    <source>
        <dbReference type="EMBL" id="TKD50672.1"/>
    </source>
</evidence>
<name>A0A4U1L245_9SPHN</name>
<evidence type="ECO:0000256" key="4">
    <source>
        <dbReference type="ARBA" id="ARBA00023163"/>
    </source>
</evidence>
<comment type="similarity">
    <text evidence="1">Belongs to the LysR transcriptional regulatory family.</text>
</comment>
<keyword evidence="4" id="KW-0804">Transcription</keyword>
<dbReference type="GO" id="GO:0003677">
    <property type="term" value="F:DNA binding"/>
    <property type="evidence" value="ECO:0007669"/>
    <property type="project" value="UniProtKB-KW"/>
</dbReference>